<dbReference type="InterPro" id="IPR032466">
    <property type="entry name" value="Metal_Hydrolase"/>
</dbReference>
<proteinExistence type="predicted"/>
<reference evidence="3" key="1">
    <citation type="submission" date="2015-08" db="EMBL/GenBank/DDBJ databases">
        <authorList>
            <person name="Babu N.S."/>
            <person name="Beckwith C.J."/>
            <person name="Beseler K.G."/>
            <person name="Brison A."/>
            <person name="Carone J.V."/>
            <person name="Caskin T.P."/>
            <person name="Diamond M."/>
            <person name="Durham M.E."/>
            <person name="Foxe J.M."/>
            <person name="Go M."/>
            <person name="Henderson B.A."/>
            <person name="Jones I.B."/>
            <person name="McGettigan J.A."/>
            <person name="Micheletti S.J."/>
            <person name="Nasrallah M.E."/>
            <person name="Ortiz D."/>
            <person name="Piller C.R."/>
            <person name="Privatt S.R."/>
            <person name="Schneider S.L."/>
            <person name="Sharp S."/>
            <person name="Smith T.C."/>
            <person name="Stanton J.D."/>
            <person name="Ullery H.E."/>
            <person name="Wilson R.J."/>
            <person name="Serrano M.G."/>
            <person name="Buck G."/>
            <person name="Lee V."/>
            <person name="Wang Y."/>
            <person name="Carvalho R."/>
            <person name="Voegtly L."/>
            <person name="Shi R."/>
            <person name="Duckworth R."/>
            <person name="Johnson A."/>
            <person name="Loviza R."/>
            <person name="Walstead R."/>
            <person name="Shah Z."/>
            <person name="Kiflezghi M."/>
            <person name="Wade K."/>
            <person name="Ball S.L."/>
            <person name="Bradley K.W."/>
            <person name="Asai D.J."/>
            <person name="Bowman C.A."/>
            <person name="Russell D.A."/>
            <person name="Pope W.H."/>
            <person name="Jacobs-Sera D."/>
            <person name="Hendrix R.W."/>
            <person name="Hatfull G.F."/>
        </authorList>
    </citation>
    <scope>NUCLEOTIDE SEQUENCE</scope>
</reference>
<protein>
    <submittedName>
        <fullName evidence="3">Putative formiminoglutamate deiminase</fullName>
        <ecNumber evidence="3">3.5.3.13</ecNumber>
    </submittedName>
</protein>
<keyword evidence="1 3" id="KW-0378">Hydrolase</keyword>
<dbReference type="EMBL" id="CZKB01000005">
    <property type="protein sequence ID" value="CUR58052.1"/>
    <property type="molecule type" value="Genomic_DNA"/>
</dbReference>
<dbReference type="PANTHER" id="PTHR43794">
    <property type="entry name" value="AMINOHYDROLASE SSNA-RELATED"/>
    <property type="match status" value="1"/>
</dbReference>
<dbReference type="InterPro" id="IPR010252">
    <property type="entry name" value="HutF"/>
</dbReference>
<dbReference type="PANTHER" id="PTHR43794:SF11">
    <property type="entry name" value="AMIDOHYDROLASE-RELATED DOMAIN-CONTAINING PROTEIN"/>
    <property type="match status" value="1"/>
</dbReference>
<sequence>MTAYLLERAWLPSPDGGRFCDDVLVEVEDGRFTAVTPDADPPRAIPVRGLVVPGLANTHSHAFHRALRGRTQRERGTFWTWRDQMYDVAARLDPETYLALARATYREMAAAGITCVGEFHYLHHQPDGSPYADPNEMGQALVHAAREAGLRITLLDTVYLSSGFGAAPEGAQVRYSDGSVDAWIDRVSGLEARFGRTSATEKLGAAVHSVRAVPAADLEAVAAWVGDRPFHVHVSEQVAENDACHEAYGVTPTRLLADHGLLRPSTSLVHATHLTEDDVALIGGADAFASFCPTTERDLGDGIGPSRQLHDAGARLTLGSDSHAVIDPFEEMRALELDERLATRQRGHWSAPELLTAATIDGHASLGWDDAGSIAVGQRADLVVVDPASPRTAGAGRDEGAVVFAAAAEDVQRVMADGRWIVEEGQRYDIGLELEQAVARTWEEGR</sequence>
<dbReference type="Gene3D" id="2.30.40.10">
    <property type="entry name" value="Urease, subunit C, domain 1"/>
    <property type="match status" value="1"/>
</dbReference>
<evidence type="ECO:0000259" key="2">
    <source>
        <dbReference type="Pfam" id="PF01979"/>
    </source>
</evidence>
<dbReference type="EC" id="3.5.3.13" evidence="3"/>
<feature type="domain" description="Amidohydrolase-related" evidence="2">
    <location>
        <begin position="50"/>
        <end position="420"/>
    </location>
</feature>
<accession>A0A2P2CAX9</accession>
<dbReference type="InterPro" id="IPR006680">
    <property type="entry name" value="Amidohydro-rel"/>
</dbReference>
<dbReference type="NCBIfam" id="TIGR02022">
    <property type="entry name" value="hutF"/>
    <property type="match status" value="1"/>
</dbReference>
<dbReference type="InterPro" id="IPR050287">
    <property type="entry name" value="MTA/SAH_deaminase"/>
</dbReference>
<dbReference type="SUPFAM" id="SSF51338">
    <property type="entry name" value="Composite domain of metallo-dependent hydrolases"/>
    <property type="match status" value="1"/>
</dbReference>
<dbReference type="SUPFAM" id="SSF51556">
    <property type="entry name" value="Metallo-dependent hydrolases"/>
    <property type="match status" value="1"/>
</dbReference>
<evidence type="ECO:0000313" key="3">
    <source>
        <dbReference type="EMBL" id="CUR58052.1"/>
    </source>
</evidence>
<organism evidence="3">
    <name type="scientific">metagenome</name>
    <dbReference type="NCBI Taxonomy" id="256318"/>
    <lineage>
        <taxon>unclassified sequences</taxon>
        <taxon>metagenomes</taxon>
    </lineage>
</organism>
<dbReference type="AlphaFoldDB" id="A0A2P2CAX9"/>
<dbReference type="NCBIfam" id="NF006681">
    <property type="entry name" value="PRK09229.1-2"/>
    <property type="match status" value="1"/>
</dbReference>
<gene>
    <name evidence="3" type="ORF">NOCA1130358</name>
</gene>
<dbReference type="Gene3D" id="3.20.20.140">
    <property type="entry name" value="Metal-dependent hydrolases"/>
    <property type="match status" value="1"/>
</dbReference>
<dbReference type="Pfam" id="PF01979">
    <property type="entry name" value="Amidohydro_1"/>
    <property type="match status" value="1"/>
</dbReference>
<name>A0A2P2CAX9_9ZZZZ</name>
<dbReference type="GO" id="GO:0050416">
    <property type="term" value="F:formimidoylglutamate deiminase activity"/>
    <property type="evidence" value="ECO:0007669"/>
    <property type="project" value="UniProtKB-EC"/>
</dbReference>
<dbReference type="InterPro" id="IPR011059">
    <property type="entry name" value="Metal-dep_hydrolase_composite"/>
</dbReference>
<evidence type="ECO:0000256" key="1">
    <source>
        <dbReference type="ARBA" id="ARBA00022801"/>
    </source>
</evidence>